<keyword evidence="7" id="KW-0998">Cell outer membrane</keyword>
<keyword evidence="3" id="KW-1134">Transmembrane beta strand</keyword>
<feature type="signal peptide" evidence="8">
    <location>
        <begin position="1"/>
        <end position="24"/>
    </location>
</feature>
<dbReference type="InterPro" id="IPR037066">
    <property type="entry name" value="Plug_dom_sf"/>
</dbReference>
<keyword evidence="6" id="KW-0472">Membrane</keyword>
<comment type="subcellular location">
    <subcellularLocation>
        <location evidence="1">Cell outer membrane</location>
        <topology evidence="1">Multi-pass membrane protein</topology>
    </subcellularLocation>
</comment>
<evidence type="ECO:0000256" key="8">
    <source>
        <dbReference type="SAM" id="SignalP"/>
    </source>
</evidence>
<evidence type="ECO:0000256" key="7">
    <source>
        <dbReference type="ARBA" id="ARBA00023237"/>
    </source>
</evidence>
<dbReference type="InterPro" id="IPR039426">
    <property type="entry name" value="TonB-dep_rcpt-like"/>
</dbReference>
<keyword evidence="4" id="KW-0812">Transmembrane</keyword>
<feature type="chain" id="PRO_5009523309" description="TonB-dependent receptor plug domain-containing protein" evidence="8">
    <location>
        <begin position="25"/>
        <end position="1065"/>
    </location>
</feature>
<dbReference type="InterPro" id="IPR012910">
    <property type="entry name" value="Plug_dom"/>
</dbReference>
<dbReference type="AlphaFoldDB" id="A0A1F6CC69"/>
<dbReference type="InterPro" id="IPR008969">
    <property type="entry name" value="CarboxyPept-like_regulatory"/>
</dbReference>
<dbReference type="GO" id="GO:0015344">
    <property type="term" value="F:siderophore uptake transmembrane transporter activity"/>
    <property type="evidence" value="ECO:0007669"/>
    <property type="project" value="TreeGrafter"/>
</dbReference>
<proteinExistence type="predicted"/>
<feature type="domain" description="TonB-dependent receptor plug" evidence="9">
    <location>
        <begin position="129"/>
        <end position="227"/>
    </location>
</feature>
<keyword evidence="2" id="KW-0813">Transport</keyword>
<dbReference type="SUPFAM" id="SSF56935">
    <property type="entry name" value="Porins"/>
    <property type="match status" value="1"/>
</dbReference>
<evidence type="ECO:0000256" key="3">
    <source>
        <dbReference type="ARBA" id="ARBA00022452"/>
    </source>
</evidence>
<dbReference type="Gene3D" id="2.40.170.20">
    <property type="entry name" value="TonB-dependent receptor, beta-barrel domain"/>
    <property type="match status" value="1"/>
</dbReference>
<gene>
    <name evidence="10" type="ORF">A3F84_12485</name>
</gene>
<dbReference type="EMBL" id="MFKF01000285">
    <property type="protein sequence ID" value="OGG46774.1"/>
    <property type="molecule type" value="Genomic_DNA"/>
</dbReference>
<evidence type="ECO:0000256" key="1">
    <source>
        <dbReference type="ARBA" id="ARBA00004571"/>
    </source>
</evidence>
<evidence type="ECO:0000256" key="5">
    <source>
        <dbReference type="ARBA" id="ARBA00022729"/>
    </source>
</evidence>
<dbReference type="GO" id="GO:0009279">
    <property type="term" value="C:cell outer membrane"/>
    <property type="evidence" value="ECO:0007669"/>
    <property type="project" value="UniProtKB-SubCell"/>
</dbReference>
<evidence type="ECO:0000313" key="11">
    <source>
        <dbReference type="Proteomes" id="UP000178606"/>
    </source>
</evidence>
<accession>A0A1F6CC69</accession>
<evidence type="ECO:0000259" key="9">
    <source>
        <dbReference type="Pfam" id="PF07715"/>
    </source>
</evidence>
<dbReference type="GO" id="GO:0044718">
    <property type="term" value="P:siderophore transmembrane transport"/>
    <property type="evidence" value="ECO:0007669"/>
    <property type="project" value="TreeGrafter"/>
</dbReference>
<reference evidence="10 11" key="1">
    <citation type="journal article" date="2016" name="Nat. Commun.">
        <title>Thousands of microbial genomes shed light on interconnected biogeochemical processes in an aquifer system.</title>
        <authorList>
            <person name="Anantharaman K."/>
            <person name="Brown C.T."/>
            <person name="Hug L.A."/>
            <person name="Sharon I."/>
            <person name="Castelle C.J."/>
            <person name="Probst A.J."/>
            <person name="Thomas B.C."/>
            <person name="Singh A."/>
            <person name="Wilkins M.J."/>
            <person name="Karaoz U."/>
            <person name="Brodie E.L."/>
            <person name="Williams K.H."/>
            <person name="Hubbard S.S."/>
            <person name="Banfield J.F."/>
        </authorList>
    </citation>
    <scope>NUCLEOTIDE SEQUENCE [LARGE SCALE GENOMIC DNA]</scope>
    <source>
        <strain evidence="11">RIFCSPLOWO2_12_FULL_64_10</strain>
    </source>
</reference>
<keyword evidence="5 8" id="KW-0732">Signal</keyword>
<dbReference type="Pfam" id="PF13715">
    <property type="entry name" value="CarbopepD_reg_2"/>
    <property type="match status" value="1"/>
</dbReference>
<name>A0A1F6CC69_HANXR</name>
<evidence type="ECO:0000256" key="4">
    <source>
        <dbReference type="ARBA" id="ARBA00022692"/>
    </source>
</evidence>
<organism evidence="10 11">
    <name type="scientific">Handelsmanbacteria sp. (strain RIFCSPLOWO2_12_FULL_64_10)</name>
    <dbReference type="NCBI Taxonomy" id="1817868"/>
    <lineage>
        <taxon>Bacteria</taxon>
        <taxon>Candidatus Handelsmaniibacteriota</taxon>
    </lineage>
</organism>
<protein>
    <recommendedName>
        <fullName evidence="9">TonB-dependent receptor plug domain-containing protein</fullName>
    </recommendedName>
</protein>
<dbReference type="PANTHER" id="PTHR30069:SF29">
    <property type="entry name" value="HEMOGLOBIN AND HEMOGLOBIN-HAPTOGLOBIN-BINDING PROTEIN 1-RELATED"/>
    <property type="match status" value="1"/>
</dbReference>
<dbReference type="Proteomes" id="UP000178606">
    <property type="component" value="Unassembled WGS sequence"/>
</dbReference>
<dbReference type="SUPFAM" id="SSF49464">
    <property type="entry name" value="Carboxypeptidase regulatory domain-like"/>
    <property type="match status" value="1"/>
</dbReference>
<dbReference type="Gene3D" id="2.60.40.1120">
    <property type="entry name" value="Carboxypeptidase-like, regulatory domain"/>
    <property type="match status" value="1"/>
</dbReference>
<dbReference type="PANTHER" id="PTHR30069">
    <property type="entry name" value="TONB-DEPENDENT OUTER MEMBRANE RECEPTOR"/>
    <property type="match status" value="1"/>
</dbReference>
<dbReference type="Gene3D" id="2.170.130.10">
    <property type="entry name" value="TonB-dependent receptor, plug domain"/>
    <property type="match status" value="1"/>
</dbReference>
<dbReference type="InterPro" id="IPR036942">
    <property type="entry name" value="Beta-barrel_TonB_sf"/>
</dbReference>
<comment type="caution">
    <text evidence="10">The sequence shown here is derived from an EMBL/GenBank/DDBJ whole genome shotgun (WGS) entry which is preliminary data.</text>
</comment>
<dbReference type="Pfam" id="PF07715">
    <property type="entry name" value="Plug"/>
    <property type="match status" value="1"/>
</dbReference>
<evidence type="ECO:0000256" key="2">
    <source>
        <dbReference type="ARBA" id="ARBA00022448"/>
    </source>
</evidence>
<sequence length="1065" mass="117643">MTRKLLFYAAGLVLTLALFASAFAGTTGKITGVVKDNQGKPLPGVSVVIEGTRRGAITDADGYYLIISVDPGRYTMGASLIGYSTERKTDVVVASDLTTTVDFKLVEQALQMGEVTVTAERPPVEPDKTSTQYVVSEQDIKNLPIVRDIARIIELTPGASLDGSGRFRGGDNGGGAQDVTFYVDGVRLVNNTSRGGSQFQGINRTAVQEVTVQTGGFNAEYGNAQSGVINIVTKDGTKAYHGNVEYRYTPVGKKHWGQNIYDSPEHRGRVKWSDPNWVNEVDPLTGRKVHERTNYTGIGGHYAEGSLEGPISNRASFFVSGRFTRQANPLPGMDKYGFSTVAGRSGASEGGSGEAFAVSPYQLQGSGKLTFEVSQNVRMKVGALFAGYTAYSQVAGRIGGFAGLARNMNDSGRNLFLQLDSGAGKMSYQDDAEYLIWTHTLNPKTFYEVKLSRYATTIDTSDIPATTTSPRKDKDGWFTIARDVVAWQLLNSRTYNMKVDLSSQVSKSHFLKIGFDVSKYSVWETWFEWPTSLERWIRFVAKKEDAPRPTPGQSYIDLVQNRIKSGQGPLGRDALGTPVKPLQMAFYVQDKMEFEGMVVNLGMRYDRFNVNEDQLNIRAFPSSPMYTGMTRIRQAPRVPGKSPQQWSPRVGISHPITASSTIHFFYGRFFQVPDFWNAYVETWSSNKADQDLNKNGRIDPAEEFNASANCDQFGDLAETEKLVERTSAFEAGADWNFYKDYTGGIVTYYKSANNQVAGAGWSNWTDPVKGVGNFVRYPSQWKIFQDSKGIELSLRKGFSNYFSFRISYTLGWETQGREGKVFTYLLPDSTYVASGNYWLNFDIDPATGAEIPRKLTTKEMQDIGKLANDRIYGTGQRTAVRGGQGYYTPNLFGGELVTPVQQDPVNQPGLWIYNINLGSPPGPKGGDRRNQGSVQFLLATPGKFGPVLGDIRMNVVYKLVGGTAYTFVPPGQPGRQQQGPSYSVADIGFEKAFGSSRKVVPVFFLEVTNLFNDQQAASSGNDYARWGLQAPRPDDKDFINYGDPAGRTRFFAAPRQMYLGFRVGF</sequence>
<evidence type="ECO:0000313" key="10">
    <source>
        <dbReference type="EMBL" id="OGG46774.1"/>
    </source>
</evidence>
<evidence type="ECO:0000256" key="6">
    <source>
        <dbReference type="ARBA" id="ARBA00023136"/>
    </source>
</evidence>